<evidence type="ECO:0000256" key="5">
    <source>
        <dbReference type="ARBA" id="ARBA00023163"/>
    </source>
</evidence>
<dbReference type="InterPro" id="IPR051677">
    <property type="entry name" value="AfsR-DnrI-RedD_regulator"/>
</dbReference>
<dbReference type="InterPro" id="IPR001867">
    <property type="entry name" value="OmpR/PhoB-type_DNA-bd"/>
</dbReference>
<organism evidence="11 12">
    <name type="scientific">Amycolatopsis iheyensis</name>
    <dbReference type="NCBI Taxonomy" id="2945988"/>
    <lineage>
        <taxon>Bacteria</taxon>
        <taxon>Bacillati</taxon>
        <taxon>Actinomycetota</taxon>
        <taxon>Actinomycetes</taxon>
        <taxon>Pseudonocardiales</taxon>
        <taxon>Pseudonocardiaceae</taxon>
        <taxon>Amycolatopsis</taxon>
    </lineage>
</organism>
<dbReference type="InterPro" id="IPR005158">
    <property type="entry name" value="BTAD"/>
</dbReference>
<name>A0A9X2NAK6_9PSEU</name>
<evidence type="ECO:0000313" key="12">
    <source>
        <dbReference type="Proteomes" id="UP001144096"/>
    </source>
</evidence>
<evidence type="ECO:0000256" key="3">
    <source>
        <dbReference type="ARBA" id="ARBA00023015"/>
    </source>
</evidence>
<evidence type="ECO:0000313" key="11">
    <source>
        <dbReference type="EMBL" id="MCR6483988.1"/>
    </source>
</evidence>
<dbReference type="Pfam" id="PF00196">
    <property type="entry name" value="GerE"/>
    <property type="match status" value="1"/>
</dbReference>
<dbReference type="InterPro" id="IPR011006">
    <property type="entry name" value="CheY-like_superfamily"/>
</dbReference>
<proteinExistence type="inferred from homology"/>
<dbReference type="Gene3D" id="1.25.40.10">
    <property type="entry name" value="Tetratricopeptide repeat domain"/>
    <property type="match status" value="1"/>
</dbReference>
<dbReference type="SUPFAM" id="SSF48452">
    <property type="entry name" value="TPR-like"/>
    <property type="match status" value="1"/>
</dbReference>
<keyword evidence="2 6" id="KW-0597">Phosphoprotein</keyword>
<dbReference type="SMART" id="SM00421">
    <property type="entry name" value="HTH_LUXR"/>
    <property type="match status" value="1"/>
</dbReference>
<dbReference type="PRINTS" id="PR00038">
    <property type="entry name" value="HTHLUXR"/>
</dbReference>
<evidence type="ECO:0000259" key="9">
    <source>
        <dbReference type="PROSITE" id="PS50110"/>
    </source>
</evidence>
<evidence type="ECO:0000259" key="10">
    <source>
        <dbReference type="PROSITE" id="PS51755"/>
    </source>
</evidence>
<dbReference type="PROSITE" id="PS00622">
    <property type="entry name" value="HTH_LUXR_1"/>
    <property type="match status" value="1"/>
</dbReference>
<dbReference type="InterPro" id="IPR000792">
    <property type="entry name" value="Tscrpt_reg_LuxR_C"/>
</dbReference>
<dbReference type="Proteomes" id="UP001144096">
    <property type="component" value="Unassembled WGS sequence"/>
</dbReference>
<dbReference type="PANTHER" id="PTHR35807:SF1">
    <property type="entry name" value="TRANSCRIPTIONAL REGULATOR REDD"/>
    <property type="match status" value="1"/>
</dbReference>
<dbReference type="CDD" id="cd17535">
    <property type="entry name" value="REC_NarL-like"/>
    <property type="match status" value="1"/>
</dbReference>
<dbReference type="InterPro" id="IPR058245">
    <property type="entry name" value="NreC/VraR/RcsB-like_REC"/>
</dbReference>
<keyword evidence="4 7" id="KW-0238">DNA-binding</keyword>
<feature type="domain" description="OmpR/PhoB-type" evidence="10">
    <location>
        <begin position="231"/>
        <end position="338"/>
    </location>
</feature>
<dbReference type="InterPro" id="IPR011990">
    <property type="entry name" value="TPR-like_helical_dom_sf"/>
</dbReference>
<reference evidence="11" key="1">
    <citation type="submission" date="2022-06" db="EMBL/GenBank/DDBJ databases">
        <title>Amycolatopsis iheyaensis sp. nov., a new species of the genus Amycolatopsis isolated from soil in Iheya island, Japan.</title>
        <authorList>
            <person name="Ngamcharungchit C."/>
            <person name="Kanto H."/>
            <person name="Take A."/>
            <person name="Intra B."/>
            <person name="Matsumoto A."/>
            <person name="Panbangred W."/>
            <person name="Inahashi Y."/>
        </authorList>
    </citation>
    <scope>NUCLEOTIDE SEQUENCE</scope>
    <source>
        <strain evidence="11">OK19-0408</strain>
    </source>
</reference>
<dbReference type="CDD" id="cd00383">
    <property type="entry name" value="trans_reg_C"/>
    <property type="match status" value="1"/>
</dbReference>
<dbReference type="Gene3D" id="3.40.50.2300">
    <property type="match status" value="1"/>
</dbReference>
<dbReference type="CDD" id="cd15831">
    <property type="entry name" value="BTAD"/>
    <property type="match status" value="1"/>
</dbReference>
<sequence length="489" mass="52162">MTAADVVRVLLVDDQELVRSGLRRILRRRDGFVIAGECGDGAEVPAAVAAAEVDVVVMDLRMKHVDGIEATRRLRQAGARPPVLALTTFDDDELLAGALRAGAVGYILKDSPAEDLIRAVRAVAAGDAWLDAAVTARVLTTYRRAPADEPAGLPPGLLTPRELDVLRAAGRGLTNAEIAGALVVSELTVKSHLGRIFTKLGLRDRAAAVVYAFDHGIVSPRAALVADAPLRPAVTTPDPAPGLRFSVLGPMRAWRGGSPLELGPVRQQALLAALVLRPGVTVSQRELLGGVWGMEPPGTGERVLPVYVHRLRKCLRRPGERTPDSVIGRTRGGYRFDGDGVRIDTARLAELDADAGAAEEAGDLDAAVECCGTALGLFQGEPLSGLPGPFAEGQRLRLTERRGTLWARKARLQLRLGRHADTADELSAVLALEPLREPLAALLMRALQASGRRAEAIAVYGRIRSRLAVDLGVEPGEELRRTHRAVLES</sequence>
<dbReference type="PROSITE" id="PS51755">
    <property type="entry name" value="OMPR_PHOB"/>
    <property type="match status" value="1"/>
</dbReference>
<keyword evidence="5" id="KW-0804">Transcription</keyword>
<dbReference type="SMART" id="SM00448">
    <property type="entry name" value="REC"/>
    <property type="match status" value="1"/>
</dbReference>
<dbReference type="SMART" id="SM00862">
    <property type="entry name" value="Trans_reg_C"/>
    <property type="match status" value="1"/>
</dbReference>
<feature type="modified residue" description="4-aspartylphosphate" evidence="6">
    <location>
        <position position="59"/>
    </location>
</feature>
<dbReference type="GO" id="GO:0000160">
    <property type="term" value="P:phosphorelay signal transduction system"/>
    <property type="evidence" value="ECO:0007669"/>
    <property type="project" value="InterPro"/>
</dbReference>
<dbReference type="SUPFAM" id="SSF46894">
    <property type="entry name" value="C-terminal effector domain of the bipartite response regulators"/>
    <property type="match status" value="2"/>
</dbReference>
<dbReference type="Pfam" id="PF00486">
    <property type="entry name" value="Trans_reg_C"/>
    <property type="match status" value="1"/>
</dbReference>
<evidence type="ECO:0000256" key="6">
    <source>
        <dbReference type="PROSITE-ProRule" id="PRU00169"/>
    </source>
</evidence>
<comment type="similarity">
    <text evidence="1">Belongs to the AfsR/DnrI/RedD regulatory family.</text>
</comment>
<protein>
    <submittedName>
        <fullName evidence="11">Response regulator</fullName>
    </submittedName>
</protein>
<feature type="DNA-binding region" description="OmpR/PhoB-type" evidence="7">
    <location>
        <begin position="231"/>
        <end position="338"/>
    </location>
</feature>
<dbReference type="GO" id="GO:0003677">
    <property type="term" value="F:DNA binding"/>
    <property type="evidence" value="ECO:0007669"/>
    <property type="project" value="UniProtKB-UniRule"/>
</dbReference>
<dbReference type="SUPFAM" id="SSF52172">
    <property type="entry name" value="CheY-like"/>
    <property type="match status" value="1"/>
</dbReference>
<dbReference type="InterPro" id="IPR001789">
    <property type="entry name" value="Sig_transdc_resp-reg_receiver"/>
</dbReference>
<comment type="caution">
    <text evidence="11">The sequence shown here is derived from an EMBL/GenBank/DDBJ whole genome shotgun (WGS) entry which is preliminary data.</text>
</comment>
<evidence type="ECO:0000259" key="8">
    <source>
        <dbReference type="PROSITE" id="PS50043"/>
    </source>
</evidence>
<dbReference type="InterPro" id="IPR016032">
    <property type="entry name" value="Sig_transdc_resp-reg_C-effctor"/>
</dbReference>
<keyword evidence="12" id="KW-1185">Reference proteome</keyword>
<feature type="domain" description="Response regulatory" evidence="9">
    <location>
        <begin position="8"/>
        <end position="124"/>
    </location>
</feature>
<dbReference type="CDD" id="cd06170">
    <property type="entry name" value="LuxR_C_like"/>
    <property type="match status" value="1"/>
</dbReference>
<dbReference type="PROSITE" id="PS50043">
    <property type="entry name" value="HTH_LUXR_2"/>
    <property type="match status" value="1"/>
</dbReference>
<gene>
    <name evidence="11" type="ORF">M8542_14275</name>
</gene>
<dbReference type="PROSITE" id="PS50110">
    <property type="entry name" value="RESPONSE_REGULATORY"/>
    <property type="match status" value="1"/>
</dbReference>
<evidence type="ECO:0000256" key="7">
    <source>
        <dbReference type="PROSITE-ProRule" id="PRU01091"/>
    </source>
</evidence>
<dbReference type="EMBL" id="JAMXQV010000006">
    <property type="protein sequence ID" value="MCR6483988.1"/>
    <property type="molecule type" value="Genomic_DNA"/>
</dbReference>
<evidence type="ECO:0000256" key="4">
    <source>
        <dbReference type="ARBA" id="ARBA00023125"/>
    </source>
</evidence>
<accession>A0A9X2NAK6</accession>
<keyword evidence="3" id="KW-0805">Transcription regulation</keyword>
<evidence type="ECO:0000256" key="1">
    <source>
        <dbReference type="ARBA" id="ARBA00005820"/>
    </source>
</evidence>
<dbReference type="Pfam" id="PF03704">
    <property type="entry name" value="BTAD"/>
    <property type="match status" value="1"/>
</dbReference>
<dbReference type="SMART" id="SM01043">
    <property type="entry name" value="BTAD"/>
    <property type="match status" value="1"/>
</dbReference>
<dbReference type="PANTHER" id="PTHR35807">
    <property type="entry name" value="TRANSCRIPTIONAL REGULATOR REDD-RELATED"/>
    <property type="match status" value="1"/>
</dbReference>
<dbReference type="Pfam" id="PF00072">
    <property type="entry name" value="Response_reg"/>
    <property type="match status" value="1"/>
</dbReference>
<dbReference type="InterPro" id="IPR036388">
    <property type="entry name" value="WH-like_DNA-bd_sf"/>
</dbReference>
<feature type="domain" description="HTH luxR-type" evidence="8">
    <location>
        <begin position="151"/>
        <end position="216"/>
    </location>
</feature>
<evidence type="ECO:0000256" key="2">
    <source>
        <dbReference type="ARBA" id="ARBA00022553"/>
    </source>
</evidence>
<dbReference type="Gene3D" id="1.10.10.10">
    <property type="entry name" value="Winged helix-like DNA-binding domain superfamily/Winged helix DNA-binding domain"/>
    <property type="match status" value="1"/>
</dbReference>
<dbReference type="AlphaFoldDB" id="A0A9X2NAK6"/>
<dbReference type="GO" id="GO:0006355">
    <property type="term" value="P:regulation of DNA-templated transcription"/>
    <property type="evidence" value="ECO:0007669"/>
    <property type="project" value="InterPro"/>
</dbReference>